<reference evidence="2" key="1">
    <citation type="submission" date="2021-01" db="EMBL/GenBank/DDBJ databases">
        <authorList>
            <person name="Corre E."/>
            <person name="Pelletier E."/>
            <person name="Niang G."/>
            <person name="Scheremetjew M."/>
            <person name="Finn R."/>
            <person name="Kale V."/>
            <person name="Holt S."/>
            <person name="Cochrane G."/>
            <person name="Meng A."/>
            <person name="Brown T."/>
            <person name="Cohen L."/>
        </authorList>
    </citation>
    <scope>NUCLEOTIDE SEQUENCE</scope>
    <source>
        <strain evidence="2">Pbaha01</strain>
    </source>
</reference>
<keyword evidence="1" id="KW-1133">Transmembrane helix</keyword>
<keyword evidence="1" id="KW-0812">Transmembrane</keyword>
<organism evidence="2">
    <name type="scientific">Pyrodinium bahamense</name>
    <dbReference type="NCBI Taxonomy" id="73915"/>
    <lineage>
        <taxon>Eukaryota</taxon>
        <taxon>Sar</taxon>
        <taxon>Alveolata</taxon>
        <taxon>Dinophyceae</taxon>
        <taxon>Gonyaulacales</taxon>
        <taxon>Pyrocystaceae</taxon>
        <taxon>Pyrodinium</taxon>
    </lineage>
</organism>
<name>A0A7S0ASU7_9DINO</name>
<dbReference type="AlphaFoldDB" id="A0A7S0ASU7"/>
<feature type="transmembrane region" description="Helical" evidence="1">
    <location>
        <begin position="187"/>
        <end position="210"/>
    </location>
</feature>
<gene>
    <name evidence="2" type="ORF">PBAH0796_LOCUS21468</name>
</gene>
<keyword evidence="1" id="KW-0472">Membrane</keyword>
<evidence type="ECO:0000256" key="1">
    <source>
        <dbReference type="SAM" id="Phobius"/>
    </source>
</evidence>
<accession>A0A7S0ASU7</accession>
<dbReference type="EMBL" id="HBEG01035107">
    <property type="protein sequence ID" value="CAD8373653.1"/>
    <property type="molecule type" value="Transcribed_RNA"/>
</dbReference>
<sequence length="406" mass="42162">MDNAKAGEAAASGILDSLRHLLNALAALLPPPVGPAAAQDAVDSRSLPALGKVLKRLWFEADFGGEWEAAEQVAWVAQLLLVSQGCREGILSFYGGGVLLCDSLLSCARCVYPHVGLPLDEAWCQSLGTVRTALERDFSEELKCLPADHLCGSKRDGLVSTNRLPVIFRRMFDLEGHRLTPVQKAGLGVAIVMPGSGMLAVGGIGAALLLRRARQSNRGVDEDPFQTMHAKCLEQAQWLLRRKENPIEVTYLPGAAGLGPPQVKVAAHVRQSMAPLSAVPVGSLGTDGVGVACLNHGETCHLRPTGASDDIVVRVFRPSLINEVLHNGVEVSRGSRVVIVPSSDGGVKCYASLPRAPVPTPTPLHSRLAALATGGGAPSAEGACVAGASAASAGSEAFAAPAASGQ</sequence>
<evidence type="ECO:0000313" key="2">
    <source>
        <dbReference type="EMBL" id="CAD8373653.1"/>
    </source>
</evidence>
<protein>
    <submittedName>
        <fullName evidence="2">Uncharacterized protein</fullName>
    </submittedName>
</protein>
<proteinExistence type="predicted"/>